<dbReference type="OrthoDB" id="5392377at2"/>
<comment type="caution">
    <text evidence="1">The sequence shown here is derived from an EMBL/GenBank/DDBJ whole genome shotgun (WGS) entry which is preliminary data.</text>
</comment>
<evidence type="ECO:0000313" key="2">
    <source>
        <dbReference type="Proteomes" id="UP000319523"/>
    </source>
</evidence>
<protein>
    <submittedName>
        <fullName evidence="1">Type I-E CRISPR-associated protein Cse1/CasA</fullName>
    </submittedName>
</protein>
<dbReference type="CDD" id="cd09669">
    <property type="entry name" value="Cse1_I-E"/>
    <property type="match status" value="1"/>
</dbReference>
<sequence length="523" mass="59467">MDLTQEKWLPVILNDGQKTKISLSELLNDNIMDVAWPRSDFQGAAWQMLIGVLQCTVAPEDEDSWDEVWDDGIDAEKWTQALSSISPALRFGAEKPSFLQSFEPLDSENSSISGLLIEAPGGNTLKLNKDHFVKRGSVEQICPHCAAMALFAVQTNSPAGGAGYRVGMRGGGPLTTLVVPLQEEKFPLWKKLWLNILPQEQALKPEQYPLVFPWLAPTKTSEKAGNVVTPENAHPLQAYWGMPRRIELDFSHTQAGVCDLCGEPHEKLLLQMRTKNYGVQYDGWLHPLSPYRQALKDPSAPWLALKGQPGGLSYKDWLGVSLEYSDKFNKCQSAKVVRYASDRDKIDTGLWCFAWDMDNAKARCWYQHRIPLLNVSRPKRRRFQDAISLVLQLATESLTLLRYALKSAMFENPKEAKFDFSMVDIAFWQETEPAFRTLLKALMADPQRKDFATRQALRNWESELINYLLQVFDRDALTDPDCPDDILLRQIKARRILIGSYYKLKMREDLIALAKEEQEAKSV</sequence>
<dbReference type="RefSeq" id="WP_141175099.1">
    <property type="nucleotide sequence ID" value="NZ_JBHUFX010000032.1"/>
</dbReference>
<gene>
    <name evidence="1" type="primary">casA</name>
    <name evidence="1" type="ORF">FKM52_05065</name>
</gene>
<dbReference type="AlphaFoldDB" id="A0A506VFR2"/>
<organism evidence="1 2">
    <name type="scientific">Mixta tenebrionis</name>
    <dbReference type="NCBI Taxonomy" id="2562439"/>
    <lineage>
        <taxon>Bacteria</taxon>
        <taxon>Pseudomonadati</taxon>
        <taxon>Pseudomonadota</taxon>
        <taxon>Gammaproteobacteria</taxon>
        <taxon>Enterobacterales</taxon>
        <taxon>Erwiniaceae</taxon>
        <taxon>Mixta</taxon>
    </lineage>
</organism>
<dbReference type="EMBL" id="VHQI01000002">
    <property type="protein sequence ID" value="TPW43910.1"/>
    <property type="molecule type" value="Genomic_DNA"/>
</dbReference>
<evidence type="ECO:0000313" key="1">
    <source>
        <dbReference type="EMBL" id="TPW43910.1"/>
    </source>
</evidence>
<reference evidence="1 2" key="1">
    <citation type="submission" date="2019-06" db="EMBL/GenBank/DDBJ databases">
        <authorList>
            <person name="Yang Y."/>
        </authorList>
    </citation>
    <scope>NUCLEOTIDE SEQUENCE [LARGE SCALE GENOMIC DNA]</scope>
    <source>
        <strain evidence="1 2">BIT-26</strain>
    </source>
</reference>
<dbReference type="NCBIfam" id="TIGR02547">
    <property type="entry name" value="casA_cse1"/>
    <property type="match status" value="1"/>
</dbReference>
<name>A0A506VFR2_9GAMM</name>
<dbReference type="InterPro" id="IPR013381">
    <property type="entry name" value="CRISPR-assoc_prot_Cse1"/>
</dbReference>
<proteinExistence type="predicted"/>
<keyword evidence="2" id="KW-1185">Reference proteome</keyword>
<accession>A0A506VFR2</accession>
<dbReference type="Proteomes" id="UP000319523">
    <property type="component" value="Unassembled WGS sequence"/>
</dbReference>
<dbReference type="Pfam" id="PF09481">
    <property type="entry name" value="CRISPR_Cse1"/>
    <property type="match status" value="1"/>
</dbReference>